<dbReference type="FunFam" id="3.40.30.10:FF:000022">
    <property type="entry name" value="NADH dehydrogenase flavoprotein 2, mitochondrial"/>
    <property type="match status" value="1"/>
</dbReference>
<evidence type="ECO:0000256" key="8">
    <source>
        <dbReference type="ARBA" id="ARBA00034078"/>
    </source>
</evidence>
<dbReference type="STRING" id="1742972.COMA1_11578"/>
<dbReference type="RefSeq" id="WP_090746039.1">
    <property type="nucleotide sequence ID" value="NZ_CZQA01000001.1"/>
</dbReference>
<name>A0A0S4L937_9BACT</name>
<keyword evidence="9" id="KW-0560">Oxidoreductase</keyword>
<evidence type="ECO:0000256" key="1">
    <source>
        <dbReference type="ARBA" id="ARBA00010643"/>
    </source>
</evidence>
<dbReference type="GO" id="GO:0031090">
    <property type="term" value="C:organelle membrane"/>
    <property type="evidence" value="ECO:0007669"/>
    <property type="project" value="UniProtKB-ARBA"/>
</dbReference>
<keyword evidence="10" id="KW-1185">Reference proteome</keyword>
<evidence type="ECO:0000256" key="4">
    <source>
        <dbReference type="ARBA" id="ARBA00022967"/>
    </source>
</evidence>
<dbReference type="CDD" id="cd03064">
    <property type="entry name" value="TRX_Fd_NuoE"/>
    <property type="match status" value="1"/>
</dbReference>
<dbReference type="FunFam" id="1.10.10.1590:FF:000001">
    <property type="entry name" value="NADH-quinone oxidoreductase subunit E"/>
    <property type="match status" value="1"/>
</dbReference>
<evidence type="ECO:0000256" key="5">
    <source>
        <dbReference type="ARBA" id="ARBA00023004"/>
    </source>
</evidence>
<comment type="cofactor">
    <cofactor evidence="8">
        <name>[2Fe-2S] cluster</name>
        <dbReference type="ChEBI" id="CHEBI:190135"/>
    </cofactor>
</comment>
<dbReference type="GO" id="GO:0008324">
    <property type="term" value="F:monoatomic cation transmembrane transporter activity"/>
    <property type="evidence" value="ECO:0007669"/>
    <property type="project" value="UniProtKB-ARBA"/>
</dbReference>
<evidence type="ECO:0000256" key="7">
    <source>
        <dbReference type="ARBA" id="ARBA00023027"/>
    </source>
</evidence>
<dbReference type="GO" id="GO:0046872">
    <property type="term" value="F:metal ion binding"/>
    <property type="evidence" value="ECO:0007669"/>
    <property type="project" value="UniProtKB-KW"/>
</dbReference>
<keyword evidence="5" id="KW-0408">Iron</keyword>
<dbReference type="GO" id="GO:0022804">
    <property type="term" value="F:active transmembrane transporter activity"/>
    <property type="evidence" value="ECO:0007669"/>
    <property type="project" value="UniProtKB-ARBA"/>
</dbReference>
<keyword evidence="3" id="KW-0479">Metal-binding</keyword>
<dbReference type="InterPro" id="IPR036249">
    <property type="entry name" value="Thioredoxin-like_sf"/>
</dbReference>
<dbReference type="PROSITE" id="PS01099">
    <property type="entry name" value="COMPLEX1_24K"/>
    <property type="match status" value="1"/>
</dbReference>
<dbReference type="Gene3D" id="3.40.30.10">
    <property type="entry name" value="Glutaredoxin"/>
    <property type="match status" value="1"/>
</dbReference>
<dbReference type="InterPro" id="IPR002023">
    <property type="entry name" value="NuoE-like"/>
</dbReference>
<evidence type="ECO:0000256" key="2">
    <source>
        <dbReference type="ARBA" id="ARBA00022714"/>
    </source>
</evidence>
<dbReference type="GO" id="GO:0003954">
    <property type="term" value="F:NADH dehydrogenase activity"/>
    <property type="evidence" value="ECO:0007669"/>
    <property type="project" value="TreeGrafter"/>
</dbReference>
<dbReference type="GO" id="GO:0098796">
    <property type="term" value="C:membrane protein complex"/>
    <property type="evidence" value="ECO:0007669"/>
    <property type="project" value="UniProtKB-ARBA"/>
</dbReference>
<dbReference type="Gene3D" id="1.10.10.1590">
    <property type="entry name" value="NADH-quinone oxidoreductase subunit E"/>
    <property type="match status" value="1"/>
</dbReference>
<evidence type="ECO:0000313" key="10">
    <source>
        <dbReference type="Proteomes" id="UP000199032"/>
    </source>
</evidence>
<evidence type="ECO:0000256" key="3">
    <source>
        <dbReference type="ARBA" id="ARBA00022723"/>
    </source>
</evidence>
<dbReference type="InterPro" id="IPR042128">
    <property type="entry name" value="NuoE_dom"/>
</dbReference>
<dbReference type="NCBIfam" id="TIGR01958">
    <property type="entry name" value="nuoE_fam"/>
    <property type="match status" value="1"/>
</dbReference>
<accession>A0A0S4L937</accession>
<keyword evidence="4" id="KW-1278">Translocase</keyword>
<dbReference type="GO" id="GO:0051537">
    <property type="term" value="F:2 iron, 2 sulfur cluster binding"/>
    <property type="evidence" value="ECO:0007669"/>
    <property type="project" value="UniProtKB-KW"/>
</dbReference>
<dbReference type="EMBL" id="CZQA01000001">
    <property type="protein sequence ID" value="CUS34209.1"/>
    <property type="molecule type" value="Genomic_DNA"/>
</dbReference>
<dbReference type="AlphaFoldDB" id="A0A0S4L937"/>
<protein>
    <submittedName>
        <fullName evidence="9">NADH-quinone oxidoreductase, subunit E</fullName>
        <ecNumber evidence="9">1.6.5.11</ecNumber>
    </submittedName>
</protein>
<dbReference type="PANTHER" id="PTHR10371">
    <property type="entry name" value="NADH DEHYDROGENASE UBIQUINONE FLAVOPROTEIN 2, MITOCHONDRIAL"/>
    <property type="match status" value="1"/>
</dbReference>
<keyword evidence="7" id="KW-0520">NAD</keyword>
<evidence type="ECO:0000313" key="9">
    <source>
        <dbReference type="EMBL" id="CUS34209.1"/>
    </source>
</evidence>
<reference evidence="9 10" key="1">
    <citation type="submission" date="2015-10" db="EMBL/GenBank/DDBJ databases">
        <authorList>
            <person name="Gilbert D.G."/>
        </authorList>
    </citation>
    <scope>NUCLEOTIDE SEQUENCE [LARGE SCALE GENOMIC DNA]</scope>
    <source>
        <strain evidence="9">COMA1</strain>
    </source>
</reference>
<dbReference type="Proteomes" id="UP000199032">
    <property type="component" value="Unassembled WGS sequence"/>
</dbReference>
<dbReference type="GO" id="GO:1902494">
    <property type="term" value="C:catalytic complex"/>
    <property type="evidence" value="ECO:0007669"/>
    <property type="project" value="UniProtKB-ARBA"/>
</dbReference>
<dbReference type="SUPFAM" id="SSF52833">
    <property type="entry name" value="Thioredoxin-like"/>
    <property type="match status" value="1"/>
</dbReference>
<dbReference type="GO" id="GO:0022890">
    <property type="term" value="F:inorganic cation transmembrane transporter activity"/>
    <property type="evidence" value="ECO:0007669"/>
    <property type="project" value="UniProtKB-ARBA"/>
</dbReference>
<comment type="similarity">
    <text evidence="1">Belongs to the complex I 24 kDa subunit family.</text>
</comment>
<dbReference type="Pfam" id="PF01257">
    <property type="entry name" value="2Fe-2S_thioredx"/>
    <property type="match status" value="1"/>
</dbReference>
<keyword evidence="2" id="KW-0001">2Fe-2S</keyword>
<dbReference type="EC" id="1.6.5.11" evidence="9"/>
<dbReference type="InterPro" id="IPR041921">
    <property type="entry name" value="NuoE_N"/>
</dbReference>
<dbReference type="GO" id="GO:0031967">
    <property type="term" value="C:organelle envelope"/>
    <property type="evidence" value="ECO:0007669"/>
    <property type="project" value="UniProtKB-ARBA"/>
</dbReference>
<organism evidence="9 10">
    <name type="scientific">Candidatus Nitrospira nitrosa</name>
    <dbReference type="NCBI Taxonomy" id="1742972"/>
    <lineage>
        <taxon>Bacteria</taxon>
        <taxon>Pseudomonadati</taxon>
        <taxon>Nitrospirota</taxon>
        <taxon>Nitrospiria</taxon>
        <taxon>Nitrospirales</taxon>
        <taxon>Nitrospiraceae</taxon>
        <taxon>Nitrospira</taxon>
    </lineage>
</organism>
<keyword evidence="6" id="KW-0411">Iron-sulfur</keyword>
<proteinExistence type="inferred from homology"/>
<dbReference type="PANTHER" id="PTHR10371:SF3">
    <property type="entry name" value="NADH DEHYDROGENASE [UBIQUINONE] FLAVOPROTEIN 2, MITOCHONDRIAL"/>
    <property type="match status" value="1"/>
</dbReference>
<dbReference type="OrthoDB" id="9807941at2"/>
<gene>
    <name evidence="9" type="primary">nuoE</name>
    <name evidence="9" type="ORF">COMA1_11578</name>
</gene>
<sequence>MCSVNARSLERPDRRLDKGVCGGTVLKDKHGKEIDEILSRYPVKRSALIPLLYVAQRDQGYVSEAVMQEIARLLGITPPQVYETVTFYTMFNLKPVGKFHIQVCKSLMCALVGSDTLIGWIKTKLGIAPGESTTDGLFTLSAVECLAACGTGPMMQINEDYYEQVTEDKLDRILADLRSTGTSTLKSGPFMWPEPAPSERGA</sequence>
<dbReference type="GO" id="GO:0098662">
    <property type="term" value="P:inorganic cation transmembrane transport"/>
    <property type="evidence" value="ECO:0007669"/>
    <property type="project" value="UniProtKB-ARBA"/>
</dbReference>
<evidence type="ECO:0000256" key="6">
    <source>
        <dbReference type="ARBA" id="ARBA00023014"/>
    </source>
</evidence>